<accession>A0AAY4BY57</accession>
<reference evidence="3" key="2">
    <citation type="submission" date="2025-08" db="UniProtKB">
        <authorList>
            <consortium name="Ensembl"/>
        </authorList>
    </citation>
    <scope>IDENTIFICATION</scope>
</reference>
<reference evidence="3 4" key="1">
    <citation type="submission" date="2020-06" db="EMBL/GenBank/DDBJ databases">
        <authorList>
            <consortium name="Wellcome Sanger Institute Data Sharing"/>
        </authorList>
    </citation>
    <scope>NUCLEOTIDE SEQUENCE [LARGE SCALE GENOMIC DNA]</scope>
</reference>
<dbReference type="PANTHER" id="PTHR35826">
    <property type="entry name" value="PROTEIN ATP6V1FNB-LIKE"/>
    <property type="match status" value="1"/>
</dbReference>
<organism evidence="3 4">
    <name type="scientific">Denticeps clupeoides</name>
    <name type="common">denticle herring</name>
    <dbReference type="NCBI Taxonomy" id="299321"/>
    <lineage>
        <taxon>Eukaryota</taxon>
        <taxon>Metazoa</taxon>
        <taxon>Chordata</taxon>
        <taxon>Craniata</taxon>
        <taxon>Vertebrata</taxon>
        <taxon>Euteleostomi</taxon>
        <taxon>Actinopterygii</taxon>
        <taxon>Neopterygii</taxon>
        <taxon>Teleostei</taxon>
        <taxon>Clupei</taxon>
        <taxon>Clupeiformes</taxon>
        <taxon>Denticipitoidei</taxon>
        <taxon>Denticipitidae</taxon>
        <taxon>Denticeps</taxon>
    </lineage>
</organism>
<dbReference type="InterPro" id="IPR054323">
    <property type="entry name" value="SPMIP1_C"/>
</dbReference>
<dbReference type="Pfam" id="PF22589">
    <property type="entry name" value="SPMIP1"/>
    <property type="match status" value="1"/>
</dbReference>
<proteinExistence type="predicted"/>
<feature type="domain" description="Sperm microtubule inner protein 1 C-terminal" evidence="2">
    <location>
        <begin position="59"/>
        <end position="171"/>
    </location>
</feature>
<name>A0AAY4BY57_9TELE</name>
<protein>
    <recommendedName>
        <fullName evidence="2">Sperm microtubule inner protein 1 C-terminal domain-containing protein</fullName>
    </recommendedName>
</protein>
<evidence type="ECO:0000259" key="2">
    <source>
        <dbReference type="Pfam" id="PF22589"/>
    </source>
</evidence>
<dbReference type="AlphaFoldDB" id="A0AAY4BY57"/>
<evidence type="ECO:0000313" key="4">
    <source>
        <dbReference type="Proteomes" id="UP000694580"/>
    </source>
</evidence>
<feature type="region of interest" description="Disordered" evidence="1">
    <location>
        <begin position="44"/>
        <end position="81"/>
    </location>
</feature>
<sequence>PSLLTTQNQNCYREMIKKEAYTRLTWKMKYSEDYPTCFASRRPKDVGLPKLPGTKPLLPPVPKLREKKREPPAPTQTSLSEAPLMRPVSPQTRDMLYQGLSKEGNGRSFYLHQRVQKGPEERFHHPMLSSWDYGWRLGETKVETCRCWKCIHICNTYVSTFYARNGIFNIPSPTDQLG</sequence>
<dbReference type="Ensembl" id="ENSDCDT00010031971.1">
    <property type="protein sequence ID" value="ENSDCDP00010025850.1"/>
    <property type="gene ID" value="ENSDCDG00010016373.1"/>
</dbReference>
<dbReference type="GeneTree" id="ENSGT00390000003224"/>
<evidence type="ECO:0000256" key="1">
    <source>
        <dbReference type="SAM" id="MobiDB-lite"/>
    </source>
</evidence>
<reference evidence="3" key="3">
    <citation type="submission" date="2025-09" db="UniProtKB">
        <authorList>
            <consortium name="Ensembl"/>
        </authorList>
    </citation>
    <scope>IDENTIFICATION</scope>
</reference>
<keyword evidence="4" id="KW-1185">Reference proteome</keyword>
<evidence type="ECO:0000313" key="3">
    <source>
        <dbReference type="Ensembl" id="ENSDCDP00010025850.1"/>
    </source>
</evidence>
<dbReference type="Proteomes" id="UP000694580">
    <property type="component" value="Chromosome 12"/>
</dbReference>
<dbReference type="PANTHER" id="PTHR35826:SF5">
    <property type="entry name" value="GENE 45521-RELATED"/>
    <property type="match status" value="1"/>
</dbReference>